<name>A0ABV5C4D0_9BACL</name>
<dbReference type="RefSeq" id="WP_375521407.1">
    <property type="nucleotide sequence ID" value="NZ_JBHIRY010000019.1"/>
</dbReference>
<gene>
    <name evidence="2" type="ORF">ACE5LO_18060</name>
</gene>
<reference evidence="2 3" key="1">
    <citation type="submission" date="2024-09" db="EMBL/GenBank/DDBJ databases">
        <title>Paenibacillus zeirhizospherea sp. nov., isolated from surface of the maize (Zea mays) roots in a horticulture field, Hungary.</title>
        <authorList>
            <person name="Marton D."/>
            <person name="Farkas M."/>
            <person name="Bedics A."/>
            <person name="Toth E."/>
            <person name="Tancsics A."/>
            <person name="Boka K."/>
            <person name="Marati G."/>
            <person name="Kriszt B."/>
            <person name="Cserhati M."/>
        </authorList>
    </citation>
    <scope>NUCLEOTIDE SEQUENCE [LARGE SCALE GENOMIC DNA]</scope>
    <source>
        <strain evidence="2 3">JCM 18446</strain>
    </source>
</reference>
<dbReference type="CDD" id="cd05403">
    <property type="entry name" value="NT_KNTase_like"/>
    <property type="match status" value="1"/>
</dbReference>
<dbReference type="InterPro" id="IPR043519">
    <property type="entry name" value="NT_sf"/>
</dbReference>
<feature type="domain" description="Polymerase beta nucleotidyltransferase" evidence="1">
    <location>
        <begin position="61"/>
        <end position="145"/>
    </location>
</feature>
<dbReference type="InterPro" id="IPR041633">
    <property type="entry name" value="Polbeta"/>
</dbReference>
<organism evidence="2 3">
    <name type="scientific">Paenibacillus medicaginis</name>
    <dbReference type="NCBI Taxonomy" id="1470560"/>
    <lineage>
        <taxon>Bacteria</taxon>
        <taxon>Bacillati</taxon>
        <taxon>Bacillota</taxon>
        <taxon>Bacilli</taxon>
        <taxon>Bacillales</taxon>
        <taxon>Paenibacillaceae</taxon>
        <taxon>Paenibacillus</taxon>
    </lineage>
</organism>
<dbReference type="Gene3D" id="3.30.460.10">
    <property type="entry name" value="Beta Polymerase, domain 2"/>
    <property type="match status" value="1"/>
</dbReference>
<keyword evidence="3" id="KW-1185">Reference proteome</keyword>
<dbReference type="EMBL" id="JBHIRY010000019">
    <property type="protein sequence ID" value="MFB5762296.1"/>
    <property type="molecule type" value="Genomic_DNA"/>
</dbReference>
<protein>
    <submittedName>
        <fullName evidence="2">Nucleotidyltransferase domain-containing protein</fullName>
    </submittedName>
</protein>
<dbReference type="InterPro" id="IPR052548">
    <property type="entry name" value="Type_VII_TA_antitoxin"/>
</dbReference>
<dbReference type="Pfam" id="PF18765">
    <property type="entry name" value="Polbeta"/>
    <property type="match status" value="1"/>
</dbReference>
<dbReference type="SUPFAM" id="SSF81301">
    <property type="entry name" value="Nucleotidyltransferase"/>
    <property type="match status" value="1"/>
</dbReference>
<dbReference type="PANTHER" id="PTHR33933:SF1">
    <property type="entry name" value="PROTEIN ADENYLYLTRANSFERASE MNTA-RELATED"/>
    <property type="match status" value="1"/>
</dbReference>
<accession>A0ABV5C4D0</accession>
<evidence type="ECO:0000313" key="3">
    <source>
        <dbReference type="Proteomes" id="UP001580430"/>
    </source>
</evidence>
<evidence type="ECO:0000259" key="1">
    <source>
        <dbReference type="Pfam" id="PF18765"/>
    </source>
</evidence>
<dbReference type="Proteomes" id="UP001580430">
    <property type="component" value="Unassembled WGS sequence"/>
</dbReference>
<sequence length="147" mass="16771">MAKEMNEQTKYSLLDLLKRAGIKGKVLVDPEKGIVEYLEPQEDSMAIAKKISAEIERILGDNLLRVILFGSRARGDFGKNSDYDFMVLVKDTSISSWPLRTIDLRKQFTEEFPSVDILVLTSEEFEEKFLFSEDVKKEGIVLYGQAD</sequence>
<evidence type="ECO:0000313" key="2">
    <source>
        <dbReference type="EMBL" id="MFB5762296.1"/>
    </source>
</evidence>
<proteinExistence type="predicted"/>
<dbReference type="PANTHER" id="PTHR33933">
    <property type="entry name" value="NUCLEOTIDYLTRANSFERASE"/>
    <property type="match status" value="1"/>
</dbReference>
<comment type="caution">
    <text evidence="2">The sequence shown here is derived from an EMBL/GenBank/DDBJ whole genome shotgun (WGS) entry which is preliminary data.</text>
</comment>